<accession>A0A8H5CZW4</accession>
<feature type="region of interest" description="Disordered" evidence="1">
    <location>
        <begin position="778"/>
        <end position="828"/>
    </location>
</feature>
<evidence type="ECO:0000313" key="3">
    <source>
        <dbReference type="EMBL" id="KAF5350613.1"/>
    </source>
</evidence>
<dbReference type="EMBL" id="JAACJO010000014">
    <property type="protein sequence ID" value="KAF5350613.1"/>
    <property type="molecule type" value="Genomic_DNA"/>
</dbReference>
<evidence type="ECO:0000259" key="2">
    <source>
        <dbReference type="Pfam" id="PF12735"/>
    </source>
</evidence>
<comment type="caution">
    <text evidence="3">The sequence shown here is derived from an EMBL/GenBank/DDBJ whole genome shotgun (WGS) entry which is preliminary data.</text>
</comment>
<feature type="region of interest" description="Disordered" evidence="1">
    <location>
        <begin position="112"/>
        <end position="147"/>
    </location>
</feature>
<dbReference type="Proteomes" id="UP000559027">
    <property type="component" value="Unassembled WGS sequence"/>
</dbReference>
<dbReference type="AlphaFoldDB" id="A0A8H5CZW4"/>
<dbReference type="GO" id="GO:0005802">
    <property type="term" value="C:trans-Golgi network"/>
    <property type="evidence" value="ECO:0007669"/>
    <property type="project" value="TreeGrafter"/>
</dbReference>
<feature type="domain" description="Trafficking protein particle complex II-specific subunit 65 IgD3" evidence="2">
    <location>
        <begin position="896"/>
        <end position="952"/>
    </location>
</feature>
<name>A0A8H5CZW4_9AGAR</name>
<dbReference type="PANTHER" id="PTHR28159">
    <property type="entry name" value="TRAFFICKING PROTEIN PARTICLE COMPLEX II-SPECIFIC SUBUNIT 65"/>
    <property type="match status" value="1"/>
</dbReference>
<dbReference type="Pfam" id="PF12735">
    <property type="entry name" value="IgD3_Trs65"/>
    <property type="match status" value="1"/>
</dbReference>
<evidence type="ECO:0000313" key="4">
    <source>
        <dbReference type="Proteomes" id="UP000559027"/>
    </source>
</evidence>
<evidence type="ECO:0000256" key="1">
    <source>
        <dbReference type="SAM" id="MobiDB-lite"/>
    </source>
</evidence>
<reference evidence="3 4" key="1">
    <citation type="journal article" date="2020" name="ISME J.">
        <title>Uncovering the hidden diversity of litter-decomposition mechanisms in mushroom-forming fungi.</title>
        <authorList>
            <person name="Floudas D."/>
            <person name="Bentzer J."/>
            <person name="Ahren D."/>
            <person name="Johansson T."/>
            <person name="Persson P."/>
            <person name="Tunlid A."/>
        </authorList>
    </citation>
    <scope>NUCLEOTIDE SEQUENCE [LARGE SCALE GENOMIC DNA]</scope>
    <source>
        <strain evidence="3 4">CBS 146.42</strain>
    </source>
</reference>
<sequence length="957" mass="103247">MSLEHLFSTSVLSLSVPDTSVEFPPTDPPDEWLETLTSNLQERKQAFFDEQLQSLLTLRVEHPTPYEPADPSHPPAPLITFLAHVQVSLEASYISSVPTSVETPQAARLSLPPRTASLGGFKPSTRGGAHHPSILPPSTPNPTPATADHDRKYVASQGTLLFTNIWGQSTADDSQEAFTLVWSERENVWVAVYRLALTVSFLRLTFADPLLCLTISATLREKPVTMSSTNHPFIRFMKAFDGVVIPESPTITDKVPTQDESDNLDGFEEVNLLEGLLAGPTFSKMAPEINLPSTRLGTASRQKLFSLPPVSLPSPGAPSPSPVSAALGRAQSTLRKSFRKTLETVSGFRVRMRTVFVPSVVLDASQEEHDKMASGNEERTVVLCVEIENSGESGNGIGFEVEKVDVVISGDEAKATLITWGRLSFTAQDDVFPLRIAQSAQYNLLYAVTFLRSPEELDAFSFARKTVNTTHTDLQRAVSINIHGKPYVKAPNSATVIYPTRTFSSKWNCVLDLASHQPQNLRNLDPSDPSTAYPSVLPEPPSPFPVFGLQTSKPSPTTANLFSSTTPTATVSDAAKGGQLMAGRILKSSTPRMSAVPMSAQPSRMSLPAQVAPNTTYAHSPTTYSAPPHRLQLDQLQQHHPHERPYSYTGLPPSRTHTPPVLDTPTPVTPAYPAFPPRSSNVPPTPMSHAPVVSQMSGGVVGPSLEARRGRGVGVGEPPNTPVPHPHTQLQQQQFQYGAGHGPAGNERGMVVENMDGGDAVVVSVGLLNVIKSGGVGRHKKPFAAVDDDEDDKQEEETDSASASSSSPPASEADETSDQGSTGPKPELGVGKIYPLDLFTLDIFVFNKSERTRRFEISYVERRRRRKGGAGVADESGGVDGSAGTARKMGYPGIMPMEGRVRIGPLLPSACQSVRMEFLAVSPGVHSIEALTLTDIESGHSINLRSVMDIVVHKPDD</sequence>
<dbReference type="GO" id="GO:1990071">
    <property type="term" value="C:TRAPPII protein complex"/>
    <property type="evidence" value="ECO:0007669"/>
    <property type="project" value="InterPro"/>
</dbReference>
<feature type="compositionally biased region" description="Low complexity" evidence="1">
    <location>
        <begin position="800"/>
        <end position="811"/>
    </location>
</feature>
<dbReference type="InterPro" id="IPR055420">
    <property type="entry name" value="IgD3_Trs65"/>
</dbReference>
<feature type="region of interest" description="Disordered" evidence="1">
    <location>
        <begin position="641"/>
        <end position="660"/>
    </location>
</feature>
<organism evidence="3 4">
    <name type="scientific">Leucocoprinus leucothites</name>
    <dbReference type="NCBI Taxonomy" id="201217"/>
    <lineage>
        <taxon>Eukaryota</taxon>
        <taxon>Fungi</taxon>
        <taxon>Dikarya</taxon>
        <taxon>Basidiomycota</taxon>
        <taxon>Agaricomycotina</taxon>
        <taxon>Agaricomycetes</taxon>
        <taxon>Agaricomycetidae</taxon>
        <taxon>Agaricales</taxon>
        <taxon>Agaricineae</taxon>
        <taxon>Agaricaceae</taxon>
        <taxon>Leucocoprinus</taxon>
    </lineage>
</organism>
<gene>
    <name evidence="3" type="ORF">D9756_008630</name>
</gene>
<keyword evidence="4" id="KW-1185">Reference proteome</keyword>
<dbReference type="GO" id="GO:0006891">
    <property type="term" value="P:intra-Golgi vesicle-mediated transport"/>
    <property type="evidence" value="ECO:0007669"/>
    <property type="project" value="InterPro"/>
</dbReference>
<proteinExistence type="predicted"/>
<protein>
    <recommendedName>
        <fullName evidence="2">Trafficking protein particle complex II-specific subunit 65 IgD3 domain-containing protein</fullName>
    </recommendedName>
</protein>
<dbReference type="InterPro" id="IPR024662">
    <property type="entry name" value="Trs65"/>
</dbReference>
<feature type="compositionally biased region" description="Acidic residues" evidence="1">
    <location>
        <begin position="786"/>
        <end position="799"/>
    </location>
</feature>
<dbReference type="PANTHER" id="PTHR28159:SF1">
    <property type="entry name" value="TRAFFICKING PROTEIN PARTICLE COMPLEX II-SPECIFIC SUBUNIT 65"/>
    <property type="match status" value="1"/>
</dbReference>
<feature type="compositionally biased region" description="Pro residues" evidence="1">
    <location>
        <begin position="134"/>
        <end position="143"/>
    </location>
</feature>
<dbReference type="OrthoDB" id="24630at2759"/>